<dbReference type="GO" id="GO:0050515">
    <property type="term" value="F:4-(cytidine 5'-diphospho)-2-C-methyl-D-erythritol kinase activity"/>
    <property type="evidence" value="ECO:0007669"/>
    <property type="project" value="UniProtKB-UniRule"/>
</dbReference>
<name>M1MCM2_9PROT</name>
<dbReference type="UniPathway" id="UPA00056">
    <property type="reaction ID" value="UER00094"/>
</dbReference>
<reference evidence="9 10" key="1">
    <citation type="journal article" date="2013" name="Genome Biol. Evol.">
        <title>Genome evolution and phylogenomic analysis of candidatus kinetoplastibacterium, the betaproteobacterial endosymbionts of strigomonas and angomonas.</title>
        <authorList>
            <person name="Alves J.M."/>
            <person name="Serrano M.G."/>
            <person name="Maia da Silva F."/>
            <person name="Voegtly L.J."/>
            <person name="Matveyev A.V."/>
            <person name="Teixeira M.M."/>
            <person name="Camargo E.P."/>
            <person name="Buck G.A."/>
        </authorList>
    </citation>
    <scope>NUCLEOTIDE SEQUENCE [LARGE SCALE GENOMIC DNA]</scope>
    <source>
        <strain evidence="9 10">TCC012E</strain>
    </source>
</reference>
<keyword evidence="3 7" id="KW-0547">Nucleotide-binding</keyword>
<dbReference type="PANTHER" id="PTHR43527:SF2">
    <property type="entry name" value="4-DIPHOSPHOCYTIDYL-2-C-METHYL-D-ERYTHRITOL KINASE, CHLOROPLASTIC"/>
    <property type="match status" value="1"/>
</dbReference>
<dbReference type="PIRSF" id="PIRSF010376">
    <property type="entry name" value="IspE"/>
    <property type="match status" value="1"/>
</dbReference>
<dbReference type="GO" id="GO:0005524">
    <property type="term" value="F:ATP binding"/>
    <property type="evidence" value="ECO:0007669"/>
    <property type="project" value="UniProtKB-UniRule"/>
</dbReference>
<dbReference type="HOGENOM" id="CLU_053057_3_0_4"/>
<dbReference type="Proteomes" id="UP000011563">
    <property type="component" value="Chromosome"/>
</dbReference>
<dbReference type="Pfam" id="PF00288">
    <property type="entry name" value="GHMP_kinases_N"/>
    <property type="match status" value="1"/>
</dbReference>
<dbReference type="Gene3D" id="3.30.70.890">
    <property type="entry name" value="GHMP kinase, C-terminal domain"/>
    <property type="match status" value="1"/>
</dbReference>
<dbReference type="InterPro" id="IPR036554">
    <property type="entry name" value="GHMP_kinase_C_sf"/>
</dbReference>
<dbReference type="PANTHER" id="PTHR43527">
    <property type="entry name" value="4-DIPHOSPHOCYTIDYL-2-C-METHYL-D-ERYTHRITOL KINASE, CHLOROPLASTIC"/>
    <property type="match status" value="1"/>
</dbReference>
<comment type="similarity">
    <text evidence="7">Belongs to the GHMP kinase family. IspE subfamily.</text>
</comment>
<evidence type="ECO:0000256" key="2">
    <source>
        <dbReference type="ARBA" id="ARBA00022679"/>
    </source>
</evidence>
<evidence type="ECO:0000313" key="9">
    <source>
        <dbReference type="EMBL" id="AGF49545.1"/>
    </source>
</evidence>
<protein>
    <recommendedName>
        <fullName evidence="1 7">4-diphosphocytidyl-2-C-methyl-D-erythritol kinase</fullName>
        <shortName evidence="7">CMK</shortName>
        <ecNumber evidence="7">2.7.1.148</ecNumber>
    </recommendedName>
    <alternativeName>
        <fullName evidence="7">4-(cytidine-5'-diphospho)-2-C-methyl-D-erythritol kinase</fullName>
    </alternativeName>
</protein>
<dbReference type="InterPro" id="IPR004424">
    <property type="entry name" value="IspE"/>
</dbReference>
<feature type="active site" evidence="7">
    <location>
        <position position="137"/>
    </location>
</feature>
<dbReference type="PATRIC" id="fig|1208922.3.peg.97"/>
<feature type="binding site" evidence="7">
    <location>
        <begin position="95"/>
        <end position="105"/>
    </location>
    <ligand>
        <name>ATP</name>
        <dbReference type="ChEBI" id="CHEBI:30616"/>
    </ligand>
</feature>
<gene>
    <name evidence="7" type="primary">ispE</name>
    <name evidence="9" type="ORF">BCUE_0317</name>
</gene>
<dbReference type="InterPro" id="IPR014721">
    <property type="entry name" value="Ribsml_uS5_D2-typ_fold_subgr"/>
</dbReference>
<evidence type="ECO:0000256" key="3">
    <source>
        <dbReference type="ARBA" id="ARBA00022741"/>
    </source>
</evidence>
<dbReference type="GO" id="GO:0019288">
    <property type="term" value="P:isopentenyl diphosphate biosynthetic process, methylerythritol 4-phosphate pathway"/>
    <property type="evidence" value="ECO:0007669"/>
    <property type="project" value="UniProtKB-UniRule"/>
</dbReference>
<dbReference type="InterPro" id="IPR006204">
    <property type="entry name" value="GHMP_kinase_N_dom"/>
</dbReference>
<evidence type="ECO:0000256" key="7">
    <source>
        <dbReference type="HAMAP-Rule" id="MF_00061"/>
    </source>
</evidence>
<keyword evidence="10" id="KW-1185">Reference proteome</keyword>
<keyword evidence="6 7" id="KW-0414">Isoprene biosynthesis</keyword>
<evidence type="ECO:0000313" key="10">
    <source>
        <dbReference type="Proteomes" id="UP000011563"/>
    </source>
</evidence>
<keyword evidence="2 7" id="KW-0808">Transferase</keyword>
<comment type="catalytic activity">
    <reaction evidence="7">
        <text>4-CDP-2-C-methyl-D-erythritol + ATP = 4-CDP-2-C-methyl-D-erythritol 2-phosphate + ADP + H(+)</text>
        <dbReference type="Rhea" id="RHEA:18437"/>
        <dbReference type="ChEBI" id="CHEBI:15378"/>
        <dbReference type="ChEBI" id="CHEBI:30616"/>
        <dbReference type="ChEBI" id="CHEBI:57823"/>
        <dbReference type="ChEBI" id="CHEBI:57919"/>
        <dbReference type="ChEBI" id="CHEBI:456216"/>
        <dbReference type="EC" id="2.7.1.148"/>
    </reaction>
</comment>
<proteinExistence type="inferred from homology"/>
<dbReference type="HAMAP" id="MF_00061">
    <property type="entry name" value="IspE"/>
    <property type="match status" value="1"/>
</dbReference>
<evidence type="ECO:0000256" key="6">
    <source>
        <dbReference type="ARBA" id="ARBA00023229"/>
    </source>
</evidence>
<accession>M1MCM2</accession>
<dbReference type="SUPFAM" id="SSF54211">
    <property type="entry name" value="Ribosomal protein S5 domain 2-like"/>
    <property type="match status" value="1"/>
</dbReference>
<dbReference type="KEGG" id="kbt:BCUE_0317"/>
<sequence length="298" mass="33281">MDHLYDVKAPAKINIFLHVNERRTDGYHLLQTVFRLIDLQDSLNFSLRNDGIISFEMPNNNIPNETNLVIKAAKLLKMYTRGSKGAHIFLEKNIPIGGGLGGGSSDAASTLIALNKLWSSSLNRYDLMKLANYLGADVPFFIFGCNAFASGIGNVLVEIDLPVRSYLIIQPDISISTADIFSDSILKRDTKHVTIQQFMSSPSYLFGKNDLEDVVFDRYPDVCGTVVFLKQHGFAFKMSGSGSCFFVEYDNISESILALSKIGNIIKKVYGSFKSIRFRFAGAYMGLIDHPLKYWVTK</sequence>
<evidence type="ECO:0000256" key="4">
    <source>
        <dbReference type="ARBA" id="ARBA00022777"/>
    </source>
</evidence>
<evidence type="ECO:0000259" key="8">
    <source>
        <dbReference type="Pfam" id="PF00288"/>
    </source>
</evidence>
<dbReference type="RefSeq" id="WP_015237819.1">
    <property type="nucleotide sequence ID" value="NC_020285.1"/>
</dbReference>
<comment type="pathway">
    <text evidence="7">Isoprenoid biosynthesis; isopentenyl diphosphate biosynthesis via DXP pathway; isopentenyl diphosphate from 1-deoxy-D-xylulose 5-phosphate: step 3/6.</text>
</comment>
<dbReference type="AlphaFoldDB" id="M1MCM2"/>
<organism evidence="9 10">
    <name type="scientific">Candidatus Kinetoplastidibacterium blastocrithidiae TCC012E</name>
    <dbReference type="NCBI Taxonomy" id="1208922"/>
    <lineage>
        <taxon>Bacteria</taxon>
        <taxon>Pseudomonadati</taxon>
        <taxon>Pseudomonadota</taxon>
        <taxon>Betaproteobacteria</taxon>
        <taxon>Candidatus Kinetoplastidibacterium</taxon>
    </lineage>
</organism>
<dbReference type="Gene3D" id="3.30.230.10">
    <property type="match status" value="1"/>
</dbReference>
<feature type="domain" description="GHMP kinase N-terminal" evidence="8">
    <location>
        <begin position="67"/>
        <end position="144"/>
    </location>
</feature>
<comment type="function">
    <text evidence="7">Catalyzes the phosphorylation of the position 2 hydroxy group of 4-diphosphocytidyl-2C-methyl-D-erythritol.</text>
</comment>
<feature type="active site" evidence="7">
    <location>
        <position position="12"/>
    </location>
</feature>
<dbReference type="InterPro" id="IPR020568">
    <property type="entry name" value="Ribosomal_Su5_D2-typ_SF"/>
</dbReference>
<dbReference type="GO" id="GO:0016114">
    <property type="term" value="P:terpenoid biosynthetic process"/>
    <property type="evidence" value="ECO:0007669"/>
    <property type="project" value="UniProtKB-UniRule"/>
</dbReference>
<dbReference type="SUPFAM" id="SSF55060">
    <property type="entry name" value="GHMP Kinase, C-terminal domain"/>
    <property type="match status" value="1"/>
</dbReference>
<keyword evidence="5 7" id="KW-0067">ATP-binding</keyword>
<evidence type="ECO:0000256" key="5">
    <source>
        <dbReference type="ARBA" id="ARBA00022840"/>
    </source>
</evidence>
<dbReference type="EC" id="2.7.1.148" evidence="7"/>
<keyword evidence="4 7" id="KW-0418">Kinase</keyword>
<evidence type="ECO:0000256" key="1">
    <source>
        <dbReference type="ARBA" id="ARBA00017473"/>
    </source>
</evidence>
<dbReference type="EMBL" id="CP003807">
    <property type="protein sequence ID" value="AGF49545.1"/>
    <property type="molecule type" value="Genomic_DNA"/>
</dbReference>
<dbReference type="NCBIfam" id="TIGR00154">
    <property type="entry name" value="ispE"/>
    <property type="match status" value="1"/>
</dbReference>